<dbReference type="FunFam" id="3.40.50.300:FF:001195">
    <property type="entry name" value="DNA repair protein rad50"/>
    <property type="match status" value="1"/>
</dbReference>
<dbReference type="GO" id="GO:0046872">
    <property type="term" value="F:metal ion binding"/>
    <property type="evidence" value="ECO:0007669"/>
    <property type="project" value="UniProtKB-KW"/>
</dbReference>
<dbReference type="Pfam" id="PF13476">
    <property type="entry name" value="AAA_23"/>
    <property type="match status" value="1"/>
</dbReference>
<dbReference type="Gene3D" id="1.20.58.60">
    <property type="match status" value="1"/>
</dbReference>
<keyword evidence="6" id="KW-0158">Chromosome</keyword>
<reference evidence="17 18" key="1">
    <citation type="submission" date="2015-01" db="EMBL/GenBank/DDBJ databases">
        <title>The Genome Sequence of Exophiala mesophila CBS40295.</title>
        <authorList>
            <consortium name="The Broad Institute Genomics Platform"/>
            <person name="Cuomo C."/>
            <person name="de Hoog S."/>
            <person name="Gorbushina A."/>
            <person name="Stielow B."/>
            <person name="Teixiera M."/>
            <person name="Abouelleil A."/>
            <person name="Chapman S.B."/>
            <person name="Priest M."/>
            <person name="Young S.K."/>
            <person name="Wortman J."/>
            <person name="Nusbaum C."/>
            <person name="Birren B."/>
        </authorList>
    </citation>
    <scope>NUCLEOTIDE SEQUENCE [LARGE SCALE GENOMIC DNA]</scope>
    <source>
        <strain evidence="17 18">CBS 40295</strain>
    </source>
</reference>
<evidence type="ECO:0000256" key="13">
    <source>
        <dbReference type="ARBA" id="ARBA00023242"/>
    </source>
</evidence>
<keyword evidence="8" id="KW-0227">DNA damage</keyword>
<evidence type="ECO:0000256" key="5">
    <source>
        <dbReference type="ARBA" id="ARBA00017893"/>
    </source>
</evidence>
<dbReference type="Proteomes" id="UP000054302">
    <property type="component" value="Unassembled WGS sequence"/>
</dbReference>
<dbReference type="NCBIfam" id="TIGR00606">
    <property type="entry name" value="rad50"/>
    <property type="match status" value="1"/>
</dbReference>
<dbReference type="InterPro" id="IPR027417">
    <property type="entry name" value="P-loop_NTPase"/>
</dbReference>
<dbReference type="GO" id="GO:0043047">
    <property type="term" value="F:single-stranded telomeric DNA binding"/>
    <property type="evidence" value="ECO:0007669"/>
    <property type="project" value="TreeGrafter"/>
</dbReference>
<protein>
    <recommendedName>
        <fullName evidence="5">DNA repair protein RAD50</fullName>
    </recommendedName>
</protein>
<dbReference type="FunFam" id="3.40.50.300:FF:000947">
    <property type="entry name" value="DNA repair protein RAD50"/>
    <property type="match status" value="1"/>
</dbReference>
<dbReference type="GO" id="GO:0007004">
    <property type="term" value="P:telomere maintenance via telomerase"/>
    <property type="evidence" value="ECO:0007669"/>
    <property type="project" value="TreeGrafter"/>
</dbReference>
<dbReference type="GO" id="GO:0000794">
    <property type="term" value="C:condensed nuclear chromosome"/>
    <property type="evidence" value="ECO:0007669"/>
    <property type="project" value="TreeGrafter"/>
</dbReference>
<dbReference type="Gene3D" id="3.40.50.300">
    <property type="entry name" value="P-loop containing nucleotide triphosphate hydrolases"/>
    <property type="match status" value="2"/>
</dbReference>
<dbReference type="GO" id="GO:0016887">
    <property type="term" value="F:ATP hydrolysis activity"/>
    <property type="evidence" value="ECO:0007669"/>
    <property type="project" value="InterPro"/>
</dbReference>
<accession>A0A0D1X241</accession>
<dbReference type="GO" id="GO:0006302">
    <property type="term" value="P:double-strand break repair"/>
    <property type="evidence" value="ECO:0007669"/>
    <property type="project" value="InterPro"/>
</dbReference>
<comment type="similarity">
    <text evidence="4">Belongs to the SMC family. RAD50 subfamily.</text>
</comment>
<keyword evidence="13" id="KW-0539">Nucleus</keyword>
<dbReference type="PANTHER" id="PTHR18867:SF12">
    <property type="entry name" value="DNA REPAIR PROTEIN RAD50"/>
    <property type="match status" value="1"/>
</dbReference>
<comment type="cofactor">
    <cofactor evidence="1">
        <name>Zn(2+)</name>
        <dbReference type="ChEBI" id="CHEBI:29105"/>
    </cofactor>
</comment>
<proteinExistence type="inferred from homology"/>
<name>A0A0D1X241_EXOME</name>
<comment type="catalytic activity">
    <reaction evidence="14">
        <text>ATP + H2O = ADP + phosphate + H(+)</text>
        <dbReference type="Rhea" id="RHEA:13065"/>
        <dbReference type="ChEBI" id="CHEBI:15377"/>
        <dbReference type="ChEBI" id="CHEBI:15378"/>
        <dbReference type="ChEBI" id="CHEBI:30616"/>
        <dbReference type="ChEBI" id="CHEBI:43474"/>
        <dbReference type="ChEBI" id="CHEBI:456216"/>
    </reaction>
</comment>
<feature type="coiled-coil region" evidence="15">
    <location>
        <begin position="420"/>
        <end position="447"/>
    </location>
</feature>
<feature type="coiled-coil region" evidence="15">
    <location>
        <begin position="828"/>
        <end position="914"/>
    </location>
</feature>
<dbReference type="InterPro" id="IPR038729">
    <property type="entry name" value="Rad50/SbcC_AAA"/>
</dbReference>
<evidence type="ECO:0000256" key="2">
    <source>
        <dbReference type="ARBA" id="ARBA00004123"/>
    </source>
</evidence>
<evidence type="ECO:0000256" key="8">
    <source>
        <dbReference type="ARBA" id="ARBA00022763"/>
    </source>
</evidence>
<dbReference type="SUPFAM" id="SSF52540">
    <property type="entry name" value="P-loop containing nucleoside triphosphate hydrolases"/>
    <property type="match status" value="1"/>
</dbReference>
<dbReference type="HOGENOM" id="CLU_006184_0_0_1"/>
<dbReference type="GO" id="GO:0000722">
    <property type="term" value="P:telomere maintenance via recombination"/>
    <property type="evidence" value="ECO:0007669"/>
    <property type="project" value="TreeGrafter"/>
</dbReference>
<evidence type="ECO:0000259" key="16">
    <source>
        <dbReference type="Pfam" id="PF13476"/>
    </source>
</evidence>
<feature type="coiled-coil region" evidence="15">
    <location>
        <begin position="976"/>
        <end position="1003"/>
    </location>
</feature>
<dbReference type="PANTHER" id="PTHR18867">
    <property type="entry name" value="RAD50"/>
    <property type="match status" value="1"/>
</dbReference>
<dbReference type="EMBL" id="KN847521">
    <property type="protein sequence ID" value="KIV95850.1"/>
    <property type="molecule type" value="Genomic_DNA"/>
</dbReference>
<dbReference type="STRING" id="212818.A0A0D1X241"/>
<dbReference type="GO" id="GO:0070192">
    <property type="term" value="P:chromosome organization involved in meiotic cell cycle"/>
    <property type="evidence" value="ECO:0007669"/>
    <property type="project" value="TreeGrafter"/>
</dbReference>
<organism evidence="17 18">
    <name type="scientific">Exophiala mesophila</name>
    <name type="common">Black yeast-like fungus</name>
    <dbReference type="NCBI Taxonomy" id="212818"/>
    <lineage>
        <taxon>Eukaryota</taxon>
        <taxon>Fungi</taxon>
        <taxon>Dikarya</taxon>
        <taxon>Ascomycota</taxon>
        <taxon>Pezizomycotina</taxon>
        <taxon>Eurotiomycetes</taxon>
        <taxon>Chaetothyriomycetidae</taxon>
        <taxon>Chaetothyriales</taxon>
        <taxon>Herpotrichiellaceae</taxon>
        <taxon>Exophiala</taxon>
    </lineage>
</organism>
<evidence type="ECO:0000256" key="15">
    <source>
        <dbReference type="SAM" id="Coils"/>
    </source>
</evidence>
<keyword evidence="9" id="KW-0378">Hydrolase</keyword>
<gene>
    <name evidence="17" type="ORF">PV10_03455</name>
</gene>
<dbReference type="Pfam" id="PF13558">
    <property type="entry name" value="SbcC_Walker_B"/>
    <property type="match status" value="1"/>
</dbReference>
<dbReference type="InterPro" id="IPR004584">
    <property type="entry name" value="Rad50_eukaryotes"/>
</dbReference>
<evidence type="ECO:0000256" key="4">
    <source>
        <dbReference type="ARBA" id="ARBA00009439"/>
    </source>
</evidence>
<keyword evidence="11 15" id="KW-0175">Coiled coil</keyword>
<evidence type="ECO:0000256" key="12">
    <source>
        <dbReference type="ARBA" id="ARBA00023204"/>
    </source>
</evidence>
<comment type="subcellular location">
    <subcellularLocation>
        <location evidence="3">Chromosome</location>
    </subcellularLocation>
    <subcellularLocation>
        <location evidence="2">Nucleus</location>
    </subcellularLocation>
</comment>
<feature type="coiled-coil region" evidence="15">
    <location>
        <begin position="472"/>
        <end position="499"/>
    </location>
</feature>
<dbReference type="GO" id="GO:0003691">
    <property type="term" value="F:double-stranded telomeric DNA binding"/>
    <property type="evidence" value="ECO:0007669"/>
    <property type="project" value="TreeGrafter"/>
</dbReference>
<evidence type="ECO:0000256" key="6">
    <source>
        <dbReference type="ARBA" id="ARBA00022454"/>
    </source>
</evidence>
<dbReference type="GO" id="GO:0030870">
    <property type="term" value="C:Mre11 complex"/>
    <property type="evidence" value="ECO:0007669"/>
    <property type="project" value="InterPro"/>
</dbReference>
<keyword evidence="12" id="KW-0234">DNA repair</keyword>
<evidence type="ECO:0000256" key="3">
    <source>
        <dbReference type="ARBA" id="ARBA00004286"/>
    </source>
</evidence>
<dbReference type="RefSeq" id="XP_016227424.1">
    <property type="nucleotide sequence ID" value="XM_016367906.1"/>
</dbReference>
<feature type="coiled-coil region" evidence="15">
    <location>
        <begin position="1027"/>
        <end position="1073"/>
    </location>
</feature>
<evidence type="ECO:0000313" key="17">
    <source>
        <dbReference type="EMBL" id="KIV95850.1"/>
    </source>
</evidence>
<keyword evidence="10" id="KW-0862">Zinc</keyword>
<feature type="coiled-coil region" evidence="15">
    <location>
        <begin position="213"/>
        <end position="247"/>
    </location>
</feature>
<feature type="coiled-coil region" evidence="15">
    <location>
        <begin position="307"/>
        <end position="376"/>
    </location>
</feature>
<evidence type="ECO:0000256" key="7">
    <source>
        <dbReference type="ARBA" id="ARBA00022723"/>
    </source>
</evidence>
<dbReference type="GO" id="GO:0051880">
    <property type="term" value="F:G-quadruplex DNA binding"/>
    <property type="evidence" value="ECO:0007669"/>
    <property type="project" value="TreeGrafter"/>
</dbReference>
<keyword evidence="18" id="KW-1185">Reference proteome</keyword>
<evidence type="ECO:0000313" key="18">
    <source>
        <dbReference type="Proteomes" id="UP000054302"/>
    </source>
</evidence>
<evidence type="ECO:0000256" key="10">
    <source>
        <dbReference type="ARBA" id="ARBA00022833"/>
    </source>
</evidence>
<evidence type="ECO:0000256" key="11">
    <source>
        <dbReference type="ARBA" id="ARBA00023054"/>
    </source>
</evidence>
<feature type="domain" description="Rad50/SbcC-type AAA" evidence="16">
    <location>
        <begin position="7"/>
        <end position="239"/>
    </location>
</feature>
<evidence type="ECO:0000256" key="14">
    <source>
        <dbReference type="ARBA" id="ARBA00049360"/>
    </source>
</evidence>
<evidence type="ECO:0000256" key="1">
    <source>
        <dbReference type="ARBA" id="ARBA00001947"/>
    </source>
</evidence>
<sequence length="1306" mass="149992">MSRLLQMSIAGIRSFPPDKNEVIKFDDSPLTLIVGFNGSGKTTIIECLKFAFTGMQPPNTKVGGAFVHDPKMRGESTVLALVKVQFTASDGAKMVVARRLQLQVKKASRSLKTLEGSLRTVHNGETITTSSRVAALDQLMPLALGVSTAVLDNVIFCHQDESLWPLSDPATLKKKFDEIFEAQKYTKAIDNIKTIRKSHNEELAKYKILEEHAKADKDRAIKAQKNAERLQQEVETLRSRVEDHNVRITKARKLADEAWRKGEEYAKILGSLEGKRIEARGKRETIDGLRNDLEEVPESDEWLQNTLRQFQTRQQELKEDMQEKQEKYIDLQDMLKMLGQQKEEQTRYQGKFEQERDEHERQVRSRRETVKKLAAKHQIRGYDDMDDEVLVEEFRLKIRKMAKDQTMALERVKAENTAERSEASSLVNRLTERKRALQENKVGIKRQIDTNDREAAGFQRNVDGIKVDEGTRAIVESRIEDLNKKLEQARQAAREADWDKKLSDMGIELHTHEETHSRLNDELVQSMERANDFAKVSHLKQELKDRQRSLKTLLDTHGGRVSQIVSQEWNASNIEGIYQDVLNNAHKEATSATRERDDVARDLEHVQYKLKTLRDDLSGKKAQVSKNDKQIRLVVEGGAEEYEEALRNAEAEVDVARDDSMGFAGLHDYLQKILETADGPSPACRTCQRGFKKENDPHLPKMRRRITDLIEKTKSQIDAANVKELEVQYRRLLDLGTAVETWKKLVEVEIPHVEGQVADLTEQREKLVGKIEKHDKIVEQREEAKRDVESIGRTITSISQSDRAISAFTKDVEDLSAKQGHVNNGRTLSEIREAITTATDKMKGAQNQIARLRSEQEQSRSNISSMEIELREKRGEVDRIDYQLSTKAGFVKRVEENRDKNRKLRENLDELDRDVEGLDPEISTANAKYEDIDQRSRVRERELSLELSEVNASVHELNMLSDLIQAYKDRGGPSQLGQVKRELDRIEGQINEAKADQGNLTQEMNLINDRIRDADATRRKYSDNLRYRHESRSLERLEEEIQELSSRNAEVDRSKFERESDKYTKEHNRLSAEQSGLMGEMKSKDAQLGDLLRDYEIDLKDAPGRYKEAHIKVEVTKAAVEDLARYGGALDKAIMKYHGLKMDEINKIVEELWRATYQGSDIDSIAIRADNETGRLNRSYNYRVVMVKRNVEMDMRGRCSAGQRVLASIIIRLALAECFSSKCGIIALDEPTTNLDRENIESLARSLSEIIKYRREQSNFQLLVITHDEDFLRSMDCGQFTDYYYRVSRNSNADSIIERQRIAEVL</sequence>
<dbReference type="OrthoDB" id="18797at2759"/>
<evidence type="ECO:0000256" key="9">
    <source>
        <dbReference type="ARBA" id="ARBA00022801"/>
    </source>
</evidence>
<dbReference type="VEuPathDB" id="FungiDB:PV10_03455"/>
<dbReference type="OMA" id="FSDYYYR"/>
<dbReference type="GeneID" id="27321300"/>
<keyword evidence="7" id="KW-0479">Metal-binding</keyword>